<dbReference type="InterPro" id="IPR054105">
    <property type="entry name" value="WHD_NrtR"/>
</dbReference>
<dbReference type="EMBL" id="MHJJ01000012">
    <property type="protein sequence ID" value="OGY65309.1"/>
    <property type="molecule type" value="Genomic_DNA"/>
</dbReference>
<dbReference type="SUPFAM" id="SSF46785">
    <property type="entry name" value="Winged helix' DNA-binding domain"/>
    <property type="match status" value="1"/>
</dbReference>
<name>A0A1G1ZLI9_9BACT</name>
<dbReference type="Gene3D" id="1.10.10.10">
    <property type="entry name" value="Winged helix-like DNA-binding domain superfamily/Winged helix DNA-binding domain"/>
    <property type="match status" value="1"/>
</dbReference>
<dbReference type="Proteomes" id="UP000177942">
    <property type="component" value="Unassembled WGS sequence"/>
</dbReference>
<dbReference type="Gene3D" id="3.90.79.10">
    <property type="entry name" value="Nucleoside Triphosphate Pyrophosphohydrolase"/>
    <property type="match status" value="1"/>
</dbReference>
<reference evidence="3 4" key="1">
    <citation type="journal article" date="2016" name="Nat. Commun.">
        <title>Thousands of microbial genomes shed light on interconnected biogeochemical processes in an aquifer system.</title>
        <authorList>
            <person name="Anantharaman K."/>
            <person name="Brown C.T."/>
            <person name="Hug L.A."/>
            <person name="Sharon I."/>
            <person name="Castelle C.J."/>
            <person name="Probst A.J."/>
            <person name="Thomas B.C."/>
            <person name="Singh A."/>
            <person name="Wilkins M.J."/>
            <person name="Karaoz U."/>
            <person name="Brodie E.L."/>
            <person name="Williams K.H."/>
            <person name="Hubbard S.S."/>
            <person name="Banfield J.F."/>
        </authorList>
    </citation>
    <scope>NUCLEOTIDE SEQUENCE [LARGE SCALE GENOMIC DNA]</scope>
</reference>
<gene>
    <name evidence="3" type="ORF">A3A16_01880</name>
</gene>
<evidence type="ECO:0000259" key="1">
    <source>
        <dbReference type="Pfam" id="PF00293"/>
    </source>
</evidence>
<dbReference type="PANTHER" id="PTHR43736:SF4">
    <property type="entry name" value="SLR1690 PROTEIN"/>
    <property type="match status" value="1"/>
</dbReference>
<comment type="caution">
    <text evidence="3">The sequence shown here is derived from an EMBL/GenBank/DDBJ whole genome shotgun (WGS) entry which is preliminary data.</text>
</comment>
<accession>A0A1G1ZLI9</accession>
<dbReference type="AlphaFoldDB" id="A0A1G1ZLI9"/>
<dbReference type="Pfam" id="PF21906">
    <property type="entry name" value="WHD_NrtR"/>
    <property type="match status" value="1"/>
</dbReference>
<evidence type="ECO:0000313" key="3">
    <source>
        <dbReference type="EMBL" id="OGY65309.1"/>
    </source>
</evidence>
<sequence length="225" mass="26221">MKNGKEKLYWPPAVTVDAVIFTIQENDLKVLLIERTSEPFVGYCALPGGFLVKNEPSKNAIERILKDKVGIKGVYTEQLYTFDNLNRDPRGHILTVTYFALVRASALKIKSDEREHPRLYAVKKLPRLAFDHKQIIEYALERLCAKLEYTNVIYSLLPLEFTMPQLQKTYEIILGKKLDKRNFIKKFLSLNVVRQTSKKLSGPRRRPAQLYRFISQKPVELKKFF</sequence>
<feature type="domain" description="Nudix hydrolase" evidence="1">
    <location>
        <begin position="18"/>
        <end position="137"/>
    </location>
</feature>
<evidence type="ECO:0000259" key="2">
    <source>
        <dbReference type="Pfam" id="PF21906"/>
    </source>
</evidence>
<dbReference type="Pfam" id="PF00293">
    <property type="entry name" value="NUDIX"/>
    <property type="match status" value="1"/>
</dbReference>
<organism evidence="3 4">
    <name type="scientific">Candidatus Harrisonbacteria bacterium RIFCSPLOWO2_01_FULL_44_18</name>
    <dbReference type="NCBI Taxonomy" id="1798407"/>
    <lineage>
        <taxon>Bacteria</taxon>
        <taxon>Candidatus Harrisoniibacteriota</taxon>
    </lineage>
</organism>
<evidence type="ECO:0000313" key="4">
    <source>
        <dbReference type="Proteomes" id="UP000177942"/>
    </source>
</evidence>
<proteinExistence type="predicted"/>
<dbReference type="InterPro" id="IPR036388">
    <property type="entry name" value="WH-like_DNA-bd_sf"/>
</dbReference>
<dbReference type="InterPro" id="IPR036390">
    <property type="entry name" value="WH_DNA-bd_sf"/>
</dbReference>
<dbReference type="InterPro" id="IPR000086">
    <property type="entry name" value="NUDIX_hydrolase_dom"/>
</dbReference>
<dbReference type="PANTHER" id="PTHR43736">
    <property type="entry name" value="ADP-RIBOSE PYROPHOSPHATASE"/>
    <property type="match status" value="1"/>
</dbReference>
<dbReference type="SUPFAM" id="SSF55811">
    <property type="entry name" value="Nudix"/>
    <property type="match status" value="1"/>
</dbReference>
<feature type="domain" description="NrtR DNA-binding winged helix" evidence="2">
    <location>
        <begin position="154"/>
        <end position="213"/>
    </location>
</feature>
<protein>
    <submittedName>
        <fullName evidence="3">Uncharacterized protein</fullName>
    </submittedName>
</protein>
<dbReference type="InterPro" id="IPR015797">
    <property type="entry name" value="NUDIX_hydrolase-like_dom_sf"/>
</dbReference>
<dbReference type="CDD" id="cd18873">
    <property type="entry name" value="NUDIX_NadM_like"/>
    <property type="match status" value="1"/>
</dbReference>